<name>A0AAV0MCW5_9ROSI</name>
<dbReference type="Proteomes" id="UP001154282">
    <property type="component" value="Unassembled WGS sequence"/>
</dbReference>
<proteinExistence type="predicted"/>
<evidence type="ECO:0008006" key="3">
    <source>
        <dbReference type="Google" id="ProtNLM"/>
    </source>
</evidence>
<comment type="caution">
    <text evidence="1">The sequence shown here is derived from an EMBL/GenBank/DDBJ whole genome shotgun (WGS) entry which is preliminary data.</text>
</comment>
<accession>A0AAV0MCW5</accession>
<evidence type="ECO:0000313" key="1">
    <source>
        <dbReference type="EMBL" id="CAI0443864.1"/>
    </source>
</evidence>
<protein>
    <recommendedName>
        <fullName evidence="3">Transposase</fullName>
    </recommendedName>
</protein>
<dbReference type="PANTHER" id="PTHR31569">
    <property type="entry name" value="SWIM-TYPE DOMAIN-CONTAINING PROTEIN"/>
    <property type="match status" value="1"/>
</dbReference>
<organism evidence="1 2">
    <name type="scientific">Linum tenue</name>
    <dbReference type="NCBI Taxonomy" id="586396"/>
    <lineage>
        <taxon>Eukaryota</taxon>
        <taxon>Viridiplantae</taxon>
        <taxon>Streptophyta</taxon>
        <taxon>Embryophyta</taxon>
        <taxon>Tracheophyta</taxon>
        <taxon>Spermatophyta</taxon>
        <taxon>Magnoliopsida</taxon>
        <taxon>eudicotyledons</taxon>
        <taxon>Gunneridae</taxon>
        <taxon>Pentapetalae</taxon>
        <taxon>rosids</taxon>
        <taxon>fabids</taxon>
        <taxon>Malpighiales</taxon>
        <taxon>Linaceae</taxon>
        <taxon>Linum</taxon>
    </lineage>
</organism>
<reference evidence="1" key="1">
    <citation type="submission" date="2022-08" db="EMBL/GenBank/DDBJ databases">
        <authorList>
            <person name="Gutierrez-Valencia J."/>
        </authorList>
    </citation>
    <scope>NUCLEOTIDE SEQUENCE</scope>
</reference>
<gene>
    <name evidence="1" type="ORF">LITE_LOCUS27858</name>
</gene>
<evidence type="ECO:0000313" key="2">
    <source>
        <dbReference type="Proteomes" id="UP001154282"/>
    </source>
</evidence>
<dbReference type="EMBL" id="CAMGYJ010000007">
    <property type="protein sequence ID" value="CAI0443864.1"/>
    <property type="molecule type" value="Genomic_DNA"/>
</dbReference>
<keyword evidence="2" id="KW-1185">Reference proteome</keyword>
<dbReference type="PANTHER" id="PTHR31569:SF4">
    <property type="entry name" value="SWIM-TYPE DOMAIN-CONTAINING PROTEIN"/>
    <property type="match status" value="1"/>
</dbReference>
<dbReference type="InterPro" id="IPR052579">
    <property type="entry name" value="Zinc_finger_SWIM"/>
</dbReference>
<sequence>MASWQRVVYALTVEDMDTTLDNFRRSWGVQYRRLWGYMAANWLPVRHMWAKCYTNQVRHLGNTSSNRVEGAHSSFKKWLQSSIGAVDTVFKKNDDYIEAKHLQIRKLLGDSRQKKLLRADGKPFRELNTKVTLEALRLMSFEVAVENHSRWTLWISSYITSSYWGPKELATNETRCCRGA</sequence>
<dbReference type="AlphaFoldDB" id="A0AAV0MCW5"/>